<feature type="region of interest" description="Disordered" evidence="1">
    <location>
        <begin position="1"/>
        <end position="54"/>
    </location>
</feature>
<dbReference type="Proteomes" id="UP001501237">
    <property type="component" value="Unassembled WGS sequence"/>
</dbReference>
<dbReference type="RefSeq" id="WP_344835410.1">
    <property type="nucleotide sequence ID" value="NZ_BAAAUV010000021.1"/>
</dbReference>
<feature type="region of interest" description="Disordered" evidence="1">
    <location>
        <begin position="293"/>
        <end position="314"/>
    </location>
</feature>
<evidence type="ECO:0000313" key="3">
    <source>
        <dbReference type="Proteomes" id="UP001501237"/>
    </source>
</evidence>
<reference evidence="3" key="1">
    <citation type="journal article" date="2019" name="Int. J. Syst. Evol. Microbiol.">
        <title>The Global Catalogue of Microorganisms (GCM) 10K type strain sequencing project: providing services to taxonomists for standard genome sequencing and annotation.</title>
        <authorList>
            <consortium name="The Broad Institute Genomics Platform"/>
            <consortium name="The Broad Institute Genome Sequencing Center for Infectious Disease"/>
            <person name="Wu L."/>
            <person name="Ma J."/>
        </authorList>
    </citation>
    <scope>NUCLEOTIDE SEQUENCE [LARGE SCALE GENOMIC DNA]</scope>
    <source>
        <strain evidence="3">JCM 9377</strain>
    </source>
</reference>
<protein>
    <submittedName>
        <fullName evidence="2">Uncharacterized protein</fullName>
    </submittedName>
</protein>
<organism evidence="2 3">
    <name type="scientific">Actinocorallia longicatena</name>
    <dbReference type="NCBI Taxonomy" id="111803"/>
    <lineage>
        <taxon>Bacteria</taxon>
        <taxon>Bacillati</taxon>
        <taxon>Actinomycetota</taxon>
        <taxon>Actinomycetes</taxon>
        <taxon>Streptosporangiales</taxon>
        <taxon>Thermomonosporaceae</taxon>
        <taxon>Actinocorallia</taxon>
    </lineage>
</organism>
<proteinExistence type="predicted"/>
<comment type="caution">
    <text evidence="2">The sequence shown here is derived from an EMBL/GenBank/DDBJ whole genome shotgun (WGS) entry which is preliminary data.</text>
</comment>
<feature type="compositionally biased region" description="Polar residues" evidence="1">
    <location>
        <begin position="44"/>
        <end position="54"/>
    </location>
</feature>
<evidence type="ECO:0000256" key="1">
    <source>
        <dbReference type="SAM" id="MobiDB-lite"/>
    </source>
</evidence>
<name>A0ABP6QI21_9ACTN</name>
<gene>
    <name evidence="2" type="ORF">GCM10010468_62040</name>
</gene>
<keyword evidence="3" id="KW-1185">Reference proteome</keyword>
<dbReference type="EMBL" id="BAAAUV010000021">
    <property type="protein sequence ID" value="GAA3231098.1"/>
    <property type="molecule type" value="Genomic_DNA"/>
</dbReference>
<feature type="compositionally biased region" description="Basic and acidic residues" evidence="1">
    <location>
        <begin position="427"/>
        <end position="441"/>
    </location>
</feature>
<accession>A0ABP6QI21</accession>
<feature type="compositionally biased region" description="Basic residues" evidence="1">
    <location>
        <begin position="17"/>
        <end position="28"/>
    </location>
</feature>
<feature type="region of interest" description="Disordered" evidence="1">
    <location>
        <begin position="416"/>
        <end position="441"/>
    </location>
</feature>
<evidence type="ECO:0000313" key="2">
    <source>
        <dbReference type="EMBL" id="GAA3231098.1"/>
    </source>
</evidence>
<sequence length="919" mass="99826">MSGKLKPKKDRSAEYKKKPKKDLKKKKGSGLGGRMDAIKKSRSTDVLVTDSTPGSVGGDLIPKVKGTTAPVVLPLLTNVAPELPMLLDPGPVVVPPSRTPWQVAQHPLTDGQKVKLSPFVRVKEGRISALAVGRMRTPSPFGSKMGDHTAAWTTVVDDMQALVHGKTVAEACAALAERQLHAEEWTGKPDSVGMRLWNSLEERDRDARKPVLETYASEVRSALQNPQTAEGLAKAIAHHLAYLNFLPYATVPAKGKTGSKGSGEGSARAAVLAVDMRLEAERQRAEMLEAEKLPQNKAKKEAREKREKEASDLAADIERRMQKLETKEETLARHKREEEAAAERERTFLPRAHEGLWKLFSLEAVVREARLERVVMPTKHQDLVKKVDKAREVSAKALELSNQFSISEEMVKAALQESKDKNRRKSAKTDKKRTPAPLERRKSTALFKPVLGLPAFNKGLADLKTLGDDLGDMRYSGYQVLADTSTDGAAIYQKMAEVAGAKTKTVGATKEVLRLAGQLKEEGDDLKSLYTDLNTDPGVLEDEAALMLGQLLHEHQSRMVRNYPVAVDKTGFLGKDPATTATAQLREFIRSATYRNELGKDVRVFDRVEKEALDRLVEKVEKVHRDLGKIAPPAEPNRWVATAKTADIVVTFPNASKINIQGRAAAPSGVEGMGSHTTAWLTEVQAIEKAVAAHGKAKVGAVLKQQTREELGGELMTGLAALLPADQLDAGQLGELFDAALAVLESEAPEDTVRNYLAFRNLMPYATVDAGDRGGHGESRDGTIDEVFDKDSLNAALQQKIDELVQPALTGTLKSMTDAATVLRTTLDATAPKPLVLAFPADLVLGGAPPPQAGPPEPNWNSHPELKAAVEAAIASLNGTADSMRTAGENGTLDGRTIGNGMFDVRYREHTRVFKAARS</sequence>